<proteinExistence type="predicted"/>
<reference evidence="1" key="1">
    <citation type="submission" date="2021-02" db="EMBL/GenBank/DDBJ databases">
        <authorList>
            <person name="Nowell W R."/>
        </authorList>
    </citation>
    <scope>NUCLEOTIDE SEQUENCE</scope>
</reference>
<evidence type="ECO:0000313" key="4">
    <source>
        <dbReference type="Proteomes" id="UP000663852"/>
    </source>
</evidence>
<dbReference type="Proteomes" id="UP000663828">
    <property type="component" value="Unassembled WGS sequence"/>
</dbReference>
<dbReference type="InterPro" id="IPR029063">
    <property type="entry name" value="SAM-dependent_MTases_sf"/>
</dbReference>
<dbReference type="EMBL" id="CAJNOR010000014">
    <property type="protein sequence ID" value="CAF0752488.1"/>
    <property type="molecule type" value="Genomic_DNA"/>
</dbReference>
<dbReference type="AlphaFoldDB" id="A0A813P8N9"/>
<evidence type="ECO:0000313" key="1">
    <source>
        <dbReference type="EMBL" id="CAF0751062.1"/>
    </source>
</evidence>
<evidence type="ECO:0008006" key="5">
    <source>
        <dbReference type="Google" id="ProtNLM"/>
    </source>
</evidence>
<accession>A0A813P8N9</accession>
<protein>
    <recommendedName>
        <fullName evidence="5">Methyltransferase FkbM domain-containing protein</fullName>
    </recommendedName>
</protein>
<organism evidence="1 4">
    <name type="scientific">Adineta ricciae</name>
    <name type="common">Rotifer</name>
    <dbReference type="NCBI Taxonomy" id="249248"/>
    <lineage>
        <taxon>Eukaryota</taxon>
        <taxon>Metazoa</taxon>
        <taxon>Spiralia</taxon>
        <taxon>Gnathifera</taxon>
        <taxon>Rotifera</taxon>
        <taxon>Eurotatoria</taxon>
        <taxon>Bdelloidea</taxon>
        <taxon>Adinetida</taxon>
        <taxon>Adinetidae</taxon>
        <taxon>Adineta</taxon>
    </lineage>
</organism>
<evidence type="ECO:0000313" key="2">
    <source>
        <dbReference type="EMBL" id="CAF0752488.1"/>
    </source>
</evidence>
<sequence length="280" mass="32612">MSSSTISSYPGVSGIYTVYGGRYLLENETLTLNVYDLASQNVYIDIGCFNGETIEHFIHFTRDSVLYDIVTFEPDPINYRLCKEKLSQKKYRDYNIFIIPKVVWIYNGKVPYRVGQGQKSGIYEKKSKKKSNVNNIMELDAIDFSAWLSTFVQSNDTKVHIKLSMPGYESQFLQKLVVDETLGIAYQWDVEWAYRSDPHLFTQRIYLQLMFDSFGFTCESFTLLDDVRHAFNAGLPYENVTKYFNLKVLPDSDTYTHYVQRPSVTESPRLWTTRVNSKKH</sequence>
<dbReference type="Gene3D" id="3.40.50.150">
    <property type="entry name" value="Vaccinia Virus protein VP39"/>
    <property type="match status" value="1"/>
</dbReference>
<gene>
    <name evidence="1" type="ORF">EDS130_LOCUS2287</name>
    <name evidence="2" type="ORF">XAT740_LOCUS498</name>
</gene>
<dbReference type="SUPFAM" id="SSF53335">
    <property type="entry name" value="S-adenosyl-L-methionine-dependent methyltransferases"/>
    <property type="match status" value="1"/>
</dbReference>
<dbReference type="EMBL" id="CAJNOJ010000005">
    <property type="protein sequence ID" value="CAF0751062.1"/>
    <property type="molecule type" value="Genomic_DNA"/>
</dbReference>
<evidence type="ECO:0000313" key="3">
    <source>
        <dbReference type="Proteomes" id="UP000663828"/>
    </source>
</evidence>
<comment type="caution">
    <text evidence="1">The sequence shown here is derived from an EMBL/GenBank/DDBJ whole genome shotgun (WGS) entry which is preliminary data.</text>
</comment>
<name>A0A813P8N9_ADIRI</name>
<dbReference type="OrthoDB" id="10033265at2759"/>
<dbReference type="Proteomes" id="UP000663852">
    <property type="component" value="Unassembled WGS sequence"/>
</dbReference>
<keyword evidence="3" id="KW-1185">Reference proteome</keyword>